<evidence type="ECO:0000313" key="3">
    <source>
        <dbReference type="Proteomes" id="UP001303222"/>
    </source>
</evidence>
<sequence>MRRTITTEVPPPEVVPGNRVFSANTDEAVPSALPNGAGEPGNAKSGMTYVVPGRRLGSGDPDDVHIRGVIMYLPRKGKIGPEWQRFDIPDIPDDFFSHPVMILSKKRDEDTRTDIVRICLVRIFCSMSSLG</sequence>
<proteinExistence type="predicted"/>
<protein>
    <submittedName>
        <fullName evidence="2">Uncharacterized protein</fullName>
    </submittedName>
</protein>
<keyword evidence="3" id="KW-1185">Reference proteome</keyword>
<comment type="caution">
    <text evidence="2">The sequence shown here is derived from an EMBL/GenBank/DDBJ whole genome shotgun (WGS) entry which is preliminary data.</text>
</comment>
<dbReference type="Proteomes" id="UP001303222">
    <property type="component" value="Unassembled WGS sequence"/>
</dbReference>
<evidence type="ECO:0000313" key="2">
    <source>
        <dbReference type="EMBL" id="KAK3949175.1"/>
    </source>
</evidence>
<dbReference type="EMBL" id="MU859225">
    <property type="protein sequence ID" value="KAK3949175.1"/>
    <property type="molecule type" value="Genomic_DNA"/>
</dbReference>
<dbReference type="AlphaFoldDB" id="A0AAN6SD33"/>
<feature type="region of interest" description="Disordered" evidence="1">
    <location>
        <begin position="26"/>
        <end position="48"/>
    </location>
</feature>
<gene>
    <name evidence="2" type="ORF">QBC32DRAFT_220308</name>
</gene>
<reference evidence="2" key="1">
    <citation type="journal article" date="2023" name="Mol. Phylogenet. Evol.">
        <title>Genome-scale phylogeny and comparative genomics of the fungal order Sordariales.</title>
        <authorList>
            <person name="Hensen N."/>
            <person name="Bonometti L."/>
            <person name="Westerberg I."/>
            <person name="Brannstrom I.O."/>
            <person name="Guillou S."/>
            <person name="Cros-Aarteil S."/>
            <person name="Calhoun S."/>
            <person name="Haridas S."/>
            <person name="Kuo A."/>
            <person name="Mondo S."/>
            <person name="Pangilinan J."/>
            <person name="Riley R."/>
            <person name="LaButti K."/>
            <person name="Andreopoulos B."/>
            <person name="Lipzen A."/>
            <person name="Chen C."/>
            <person name="Yan M."/>
            <person name="Daum C."/>
            <person name="Ng V."/>
            <person name="Clum A."/>
            <person name="Steindorff A."/>
            <person name="Ohm R.A."/>
            <person name="Martin F."/>
            <person name="Silar P."/>
            <person name="Natvig D.O."/>
            <person name="Lalanne C."/>
            <person name="Gautier V."/>
            <person name="Ament-Velasquez S.L."/>
            <person name="Kruys A."/>
            <person name="Hutchinson M.I."/>
            <person name="Powell A.J."/>
            <person name="Barry K."/>
            <person name="Miller A.N."/>
            <person name="Grigoriev I.V."/>
            <person name="Debuchy R."/>
            <person name="Gladieux P."/>
            <person name="Hiltunen Thoren M."/>
            <person name="Johannesson H."/>
        </authorList>
    </citation>
    <scope>NUCLEOTIDE SEQUENCE</scope>
    <source>
        <strain evidence="2">CBS 626.80</strain>
    </source>
</reference>
<accession>A0AAN6SD33</accession>
<evidence type="ECO:0000256" key="1">
    <source>
        <dbReference type="SAM" id="MobiDB-lite"/>
    </source>
</evidence>
<reference evidence="2" key="2">
    <citation type="submission" date="2023-06" db="EMBL/GenBank/DDBJ databases">
        <authorList>
            <consortium name="Lawrence Berkeley National Laboratory"/>
            <person name="Mondo S.J."/>
            <person name="Hensen N."/>
            <person name="Bonometti L."/>
            <person name="Westerberg I."/>
            <person name="Brannstrom I.O."/>
            <person name="Guillou S."/>
            <person name="Cros-Aarteil S."/>
            <person name="Calhoun S."/>
            <person name="Haridas S."/>
            <person name="Kuo A."/>
            <person name="Pangilinan J."/>
            <person name="Riley R."/>
            <person name="Labutti K."/>
            <person name="Andreopoulos B."/>
            <person name="Lipzen A."/>
            <person name="Chen C."/>
            <person name="Yanf M."/>
            <person name="Daum C."/>
            <person name="Ng V."/>
            <person name="Clum A."/>
            <person name="Steindorff A."/>
            <person name="Ohm R."/>
            <person name="Martin F."/>
            <person name="Silar P."/>
            <person name="Natvig D."/>
            <person name="Lalanne C."/>
            <person name="Gautier V."/>
            <person name="Ament-Velasquez S.L."/>
            <person name="Kruys A."/>
            <person name="Hutchinson M.I."/>
            <person name="Powell A.J."/>
            <person name="Barry K."/>
            <person name="Miller A.N."/>
            <person name="Grigoriev I.V."/>
            <person name="Debuchy R."/>
            <person name="Gladieux P."/>
            <person name="Thoren M.H."/>
            <person name="Johannesson H."/>
        </authorList>
    </citation>
    <scope>NUCLEOTIDE SEQUENCE</scope>
    <source>
        <strain evidence="2">CBS 626.80</strain>
    </source>
</reference>
<organism evidence="2 3">
    <name type="scientific">Pseudoneurospora amorphoporcata</name>
    <dbReference type="NCBI Taxonomy" id="241081"/>
    <lineage>
        <taxon>Eukaryota</taxon>
        <taxon>Fungi</taxon>
        <taxon>Dikarya</taxon>
        <taxon>Ascomycota</taxon>
        <taxon>Pezizomycotina</taxon>
        <taxon>Sordariomycetes</taxon>
        <taxon>Sordariomycetidae</taxon>
        <taxon>Sordariales</taxon>
        <taxon>Sordariaceae</taxon>
        <taxon>Pseudoneurospora</taxon>
    </lineage>
</organism>
<name>A0AAN6SD33_9PEZI</name>